<protein>
    <submittedName>
        <fullName evidence="2">Uncharacterized protein</fullName>
    </submittedName>
</protein>
<dbReference type="SUPFAM" id="SSF81514">
    <property type="entry name" value="Subunit X (non-heme 7 kDa protein) of cytochrome bc1 complex (Ubiquinol-cytochrome c reductase)"/>
    <property type="match status" value="2"/>
</dbReference>
<dbReference type="GO" id="GO:0006122">
    <property type="term" value="P:mitochondrial electron transport, ubiquinol to cytochrome c"/>
    <property type="evidence" value="ECO:0007669"/>
    <property type="project" value="InterPro"/>
</dbReference>
<reference evidence="3" key="1">
    <citation type="journal article" date="2016" name="Nature">
        <title>Genome evolution in the allotetraploid frog Xenopus laevis.</title>
        <authorList>
            <person name="Session A.M."/>
            <person name="Uno Y."/>
            <person name="Kwon T."/>
            <person name="Chapman J.A."/>
            <person name="Toyoda A."/>
            <person name="Takahashi S."/>
            <person name="Fukui A."/>
            <person name="Hikosaka A."/>
            <person name="Suzuki A."/>
            <person name="Kondo M."/>
            <person name="van Heeringen S.J."/>
            <person name="Quigley I."/>
            <person name="Heinz S."/>
            <person name="Ogino H."/>
            <person name="Ochi H."/>
            <person name="Hellsten U."/>
            <person name="Lyons J.B."/>
            <person name="Simakov O."/>
            <person name="Putnam N."/>
            <person name="Stites J."/>
            <person name="Kuroki Y."/>
            <person name="Tanaka T."/>
            <person name="Michiue T."/>
            <person name="Watanabe M."/>
            <person name="Bogdanovic O."/>
            <person name="Lister R."/>
            <person name="Georgiou G."/>
            <person name="Paranjpe S.S."/>
            <person name="van Kruijsbergen I."/>
            <person name="Shu S."/>
            <person name="Carlson J."/>
            <person name="Kinoshita T."/>
            <person name="Ohta Y."/>
            <person name="Mawaribuchi S."/>
            <person name="Jenkins J."/>
            <person name="Grimwood J."/>
            <person name="Schmutz J."/>
            <person name="Mitros T."/>
            <person name="Mozaffari S.V."/>
            <person name="Suzuki Y."/>
            <person name="Haramoto Y."/>
            <person name="Yamamoto T.S."/>
            <person name="Takagi C."/>
            <person name="Heald R."/>
            <person name="Miller K."/>
            <person name="Haudenschild C."/>
            <person name="Kitzman J."/>
            <person name="Nakayama T."/>
            <person name="Izutsu Y."/>
            <person name="Robert J."/>
            <person name="Fortriede J."/>
            <person name="Burns K."/>
            <person name="Lotay V."/>
            <person name="Karimi K."/>
            <person name="Yasuoka Y."/>
            <person name="Dichmann D.S."/>
            <person name="Flajnik M.F."/>
            <person name="Houston D.W."/>
            <person name="Shendure J."/>
            <person name="DuPasquier L."/>
            <person name="Vize P.D."/>
            <person name="Zorn A.M."/>
            <person name="Ito M."/>
            <person name="Marcotte E.M."/>
            <person name="Wallingford J.B."/>
            <person name="Ito Y."/>
            <person name="Asashima M."/>
            <person name="Ueno N."/>
            <person name="Matsuda Y."/>
            <person name="Veenstra G.J."/>
            <person name="Fujiyama A."/>
            <person name="Harland R.M."/>
            <person name="Taira M."/>
            <person name="Rokhsar D.S."/>
        </authorList>
    </citation>
    <scope>NUCLEOTIDE SEQUENCE [LARGE SCALE GENOMIC DNA]</scope>
    <source>
        <strain evidence="3">J</strain>
    </source>
</reference>
<feature type="transmembrane region" description="Helical" evidence="1">
    <location>
        <begin position="12"/>
        <end position="33"/>
    </location>
</feature>
<gene>
    <name evidence="2" type="ORF">XELAEV_18007412mg</name>
</gene>
<dbReference type="EMBL" id="CM004466">
    <property type="protein sequence ID" value="OCU01620.1"/>
    <property type="molecule type" value="Genomic_DNA"/>
</dbReference>
<dbReference type="GO" id="GO:0005739">
    <property type="term" value="C:mitochondrion"/>
    <property type="evidence" value="ECO:0007669"/>
    <property type="project" value="GOC"/>
</dbReference>
<dbReference type="GO" id="GO:0045275">
    <property type="term" value="C:respiratory chain complex III"/>
    <property type="evidence" value="ECO:0007669"/>
    <property type="project" value="InterPro"/>
</dbReference>
<proteinExistence type="predicted"/>
<keyword evidence="1" id="KW-1133">Transmembrane helix</keyword>
<dbReference type="Proteomes" id="UP000694892">
    <property type="component" value="Chromosome 1L"/>
</dbReference>
<keyword evidence="1" id="KW-0812">Transmembrane</keyword>
<sequence length="92" mass="10270">MVLGSFLYRALFQRASILMLSKVIGALLFAWAFDQGADALYQARTGNLWVLANARGAAIRSHRKSVFSGLSGPALYDHLNRGKLWDHIKHKN</sequence>
<evidence type="ECO:0000313" key="3">
    <source>
        <dbReference type="Proteomes" id="UP000694892"/>
    </source>
</evidence>
<evidence type="ECO:0000256" key="1">
    <source>
        <dbReference type="SAM" id="Phobius"/>
    </source>
</evidence>
<dbReference type="Gene3D" id="1.20.5.260">
    <property type="entry name" value="Cytochrome b-c1 complex subunit 9"/>
    <property type="match status" value="1"/>
</dbReference>
<name>A0A974E0L5_XENLA</name>
<dbReference type="AlphaFoldDB" id="A0A974E0L5"/>
<accession>A0A974E0L5</accession>
<keyword evidence="1" id="KW-0472">Membrane</keyword>
<dbReference type="InterPro" id="IPR036656">
    <property type="entry name" value="QCR9_sf"/>
</dbReference>
<organism evidence="2 3">
    <name type="scientific">Xenopus laevis</name>
    <name type="common">African clawed frog</name>
    <dbReference type="NCBI Taxonomy" id="8355"/>
    <lineage>
        <taxon>Eukaryota</taxon>
        <taxon>Metazoa</taxon>
        <taxon>Chordata</taxon>
        <taxon>Craniata</taxon>
        <taxon>Vertebrata</taxon>
        <taxon>Euteleostomi</taxon>
        <taxon>Amphibia</taxon>
        <taxon>Batrachia</taxon>
        <taxon>Anura</taxon>
        <taxon>Pipoidea</taxon>
        <taxon>Pipidae</taxon>
        <taxon>Xenopodinae</taxon>
        <taxon>Xenopus</taxon>
        <taxon>Xenopus</taxon>
    </lineage>
</organism>
<evidence type="ECO:0000313" key="2">
    <source>
        <dbReference type="EMBL" id="OCU01620.1"/>
    </source>
</evidence>